<keyword evidence="4" id="KW-1185">Reference proteome</keyword>
<dbReference type="InterPro" id="IPR050983">
    <property type="entry name" value="GST_Omega/HSP26"/>
</dbReference>
<reference evidence="4" key="1">
    <citation type="submission" date="2017-08" db="EMBL/GenBank/DDBJ databases">
        <authorList>
            <person name="Varghese N."/>
            <person name="Submissions S."/>
        </authorList>
    </citation>
    <scope>NUCLEOTIDE SEQUENCE [LARGE SCALE GENOMIC DNA]</scope>
    <source>
        <strain evidence="4">AP-Melu-1000-B4</strain>
    </source>
</reference>
<dbReference type="GO" id="GO:0016740">
    <property type="term" value="F:transferase activity"/>
    <property type="evidence" value="ECO:0007669"/>
    <property type="project" value="UniProtKB-KW"/>
</dbReference>
<name>A0A240E1C5_9BURK</name>
<organism evidence="3 4">
    <name type="scientific">Polynucleobacter meluiroseus</name>
    <dbReference type="NCBI Taxonomy" id="1938814"/>
    <lineage>
        <taxon>Bacteria</taxon>
        <taxon>Pseudomonadati</taxon>
        <taxon>Pseudomonadota</taxon>
        <taxon>Betaproteobacteria</taxon>
        <taxon>Burkholderiales</taxon>
        <taxon>Burkholderiaceae</taxon>
        <taxon>Polynucleobacter</taxon>
    </lineage>
</organism>
<dbReference type="PROSITE" id="PS50404">
    <property type="entry name" value="GST_NTER"/>
    <property type="match status" value="1"/>
</dbReference>
<dbReference type="Pfam" id="PF13417">
    <property type="entry name" value="GST_N_3"/>
    <property type="match status" value="1"/>
</dbReference>
<dbReference type="AlphaFoldDB" id="A0A240E1C5"/>
<evidence type="ECO:0000259" key="2">
    <source>
        <dbReference type="PROSITE" id="PS50405"/>
    </source>
</evidence>
<evidence type="ECO:0000259" key="1">
    <source>
        <dbReference type="PROSITE" id="PS50404"/>
    </source>
</evidence>
<dbReference type="PANTHER" id="PTHR43968">
    <property type="match status" value="1"/>
</dbReference>
<sequence length="188" mass="21823">MRARLALAYAGIEVEHREIVLRNKPQSLLLASPKGTVPVLSMAGLVLEQSKDIMFWALEKSDPEGWMEVDQARAQSWLERNDGPFKALLDQYKYPGRNPELDQDEVLHAAIELMLKPIDDALQHSRYLLGNNISWIDAAVFPFIRQFSMVNLDRFKMLPFAHLQQWLREWIDTDLFAVVMKKYPAWID</sequence>
<evidence type="ECO:0000313" key="4">
    <source>
        <dbReference type="Proteomes" id="UP000218069"/>
    </source>
</evidence>
<dbReference type="SUPFAM" id="SSF47616">
    <property type="entry name" value="GST C-terminal domain-like"/>
    <property type="match status" value="1"/>
</dbReference>
<gene>
    <name evidence="3" type="ORF">SAMN06295945_1059</name>
</gene>
<dbReference type="PANTHER" id="PTHR43968:SF6">
    <property type="entry name" value="GLUTATHIONE S-TRANSFERASE OMEGA"/>
    <property type="match status" value="1"/>
</dbReference>
<dbReference type="InterPro" id="IPR036282">
    <property type="entry name" value="Glutathione-S-Trfase_C_sf"/>
</dbReference>
<evidence type="ECO:0000313" key="3">
    <source>
        <dbReference type="EMBL" id="SNX28714.1"/>
    </source>
</evidence>
<dbReference type="EMBL" id="OANS01000002">
    <property type="protein sequence ID" value="SNX28714.1"/>
    <property type="molecule type" value="Genomic_DNA"/>
</dbReference>
<dbReference type="InterPro" id="IPR010987">
    <property type="entry name" value="Glutathione-S-Trfase_C-like"/>
</dbReference>
<accession>A0A240E1C5</accession>
<feature type="domain" description="GST N-terminal" evidence="1">
    <location>
        <begin position="1"/>
        <end position="65"/>
    </location>
</feature>
<dbReference type="InterPro" id="IPR004045">
    <property type="entry name" value="Glutathione_S-Trfase_N"/>
</dbReference>
<dbReference type="PROSITE" id="PS50405">
    <property type="entry name" value="GST_CTER"/>
    <property type="match status" value="1"/>
</dbReference>
<dbReference type="SUPFAM" id="SSF52833">
    <property type="entry name" value="Thioredoxin-like"/>
    <property type="match status" value="1"/>
</dbReference>
<keyword evidence="3" id="KW-0808">Transferase</keyword>
<dbReference type="InterPro" id="IPR036249">
    <property type="entry name" value="Thioredoxin-like_sf"/>
</dbReference>
<dbReference type="Gene3D" id="3.40.30.10">
    <property type="entry name" value="Glutaredoxin"/>
    <property type="match status" value="1"/>
</dbReference>
<dbReference type="InterPro" id="IPR040079">
    <property type="entry name" value="Glutathione_S-Trfase"/>
</dbReference>
<dbReference type="Gene3D" id="1.20.1050.10">
    <property type="match status" value="1"/>
</dbReference>
<dbReference type="GO" id="GO:0005737">
    <property type="term" value="C:cytoplasm"/>
    <property type="evidence" value="ECO:0007669"/>
    <property type="project" value="TreeGrafter"/>
</dbReference>
<feature type="domain" description="GST C-terminal" evidence="2">
    <location>
        <begin position="67"/>
        <end position="188"/>
    </location>
</feature>
<proteinExistence type="predicted"/>
<dbReference type="Proteomes" id="UP000218069">
    <property type="component" value="Unassembled WGS sequence"/>
</dbReference>
<dbReference type="Pfam" id="PF13410">
    <property type="entry name" value="GST_C_2"/>
    <property type="match status" value="1"/>
</dbReference>
<protein>
    <submittedName>
        <fullName evidence="3">Glutathione S-transferase</fullName>
    </submittedName>
</protein>
<dbReference type="SFLD" id="SFLDS00019">
    <property type="entry name" value="Glutathione_Transferase_(cytos"/>
    <property type="match status" value="1"/>
</dbReference>